<evidence type="ECO:0000256" key="1">
    <source>
        <dbReference type="SAM" id="MobiDB-lite"/>
    </source>
</evidence>
<reference evidence="3" key="2">
    <citation type="submission" date="2015-03" db="UniProtKB">
        <authorList>
            <consortium name="EnsemblPlants"/>
        </authorList>
    </citation>
    <scope>IDENTIFICATION</scope>
</reference>
<evidence type="ECO:0000313" key="4">
    <source>
        <dbReference type="Proteomes" id="UP000026960"/>
    </source>
</evidence>
<evidence type="ECO:0000256" key="2">
    <source>
        <dbReference type="SAM" id="SignalP"/>
    </source>
</evidence>
<dbReference type="PaxDb" id="65489-OBART05G13420.1"/>
<dbReference type="AlphaFoldDB" id="A0A0D3G6M4"/>
<dbReference type="EnsemblPlants" id="OBART05G13420.1">
    <property type="protein sequence ID" value="OBART05G13420.1"/>
    <property type="gene ID" value="OBART05G13420"/>
</dbReference>
<organism evidence="3">
    <name type="scientific">Oryza barthii</name>
    <dbReference type="NCBI Taxonomy" id="65489"/>
    <lineage>
        <taxon>Eukaryota</taxon>
        <taxon>Viridiplantae</taxon>
        <taxon>Streptophyta</taxon>
        <taxon>Embryophyta</taxon>
        <taxon>Tracheophyta</taxon>
        <taxon>Spermatophyta</taxon>
        <taxon>Magnoliopsida</taxon>
        <taxon>Liliopsida</taxon>
        <taxon>Poales</taxon>
        <taxon>Poaceae</taxon>
        <taxon>BOP clade</taxon>
        <taxon>Oryzoideae</taxon>
        <taxon>Oryzeae</taxon>
        <taxon>Oryzinae</taxon>
        <taxon>Oryza</taxon>
    </lineage>
</organism>
<feature type="signal peptide" evidence="2">
    <location>
        <begin position="1"/>
        <end position="23"/>
    </location>
</feature>
<protein>
    <submittedName>
        <fullName evidence="3">Uncharacterized protein</fullName>
    </submittedName>
</protein>
<dbReference type="HOGENOM" id="CLU_143111_0_0_1"/>
<feature type="compositionally biased region" description="Pro residues" evidence="1">
    <location>
        <begin position="66"/>
        <end position="77"/>
    </location>
</feature>
<evidence type="ECO:0000313" key="3">
    <source>
        <dbReference type="EnsemblPlants" id="OBART05G13420.1"/>
    </source>
</evidence>
<dbReference type="STRING" id="65489.A0A0D3G6M4"/>
<dbReference type="Gramene" id="OBART05G13420.1">
    <property type="protein sequence ID" value="OBART05G13420.1"/>
    <property type="gene ID" value="OBART05G13420"/>
</dbReference>
<reference evidence="3" key="1">
    <citation type="journal article" date="2009" name="Rice">
        <title>De Novo Next Generation Sequencing of Plant Genomes.</title>
        <authorList>
            <person name="Rounsley S."/>
            <person name="Marri P.R."/>
            <person name="Yu Y."/>
            <person name="He R."/>
            <person name="Sisneros N."/>
            <person name="Goicoechea J.L."/>
            <person name="Lee S.J."/>
            <person name="Angelova A."/>
            <person name="Kudrna D."/>
            <person name="Luo M."/>
            <person name="Affourtit J."/>
            <person name="Desany B."/>
            <person name="Knight J."/>
            <person name="Niazi F."/>
            <person name="Egholm M."/>
            <person name="Wing R.A."/>
        </authorList>
    </citation>
    <scope>NUCLEOTIDE SEQUENCE [LARGE SCALE GENOMIC DNA]</scope>
    <source>
        <strain evidence="3">cv. IRGC 105608</strain>
    </source>
</reference>
<keyword evidence="2" id="KW-0732">Signal</keyword>
<feature type="region of interest" description="Disordered" evidence="1">
    <location>
        <begin position="50"/>
        <end position="114"/>
    </location>
</feature>
<keyword evidence="4" id="KW-1185">Reference proteome</keyword>
<accession>A0A0D3G6M4</accession>
<name>A0A0D3G6M4_9ORYZ</name>
<feature type="chain" id="PRO_5002272265" evidence="2">
    <location>
        <begin position="24"/>
        <end position="114"/>
    </location>
</feature>
<feature type="compositionally biased region" description="Pro residues" evidence="1">
    <location>
        <begin position="102"/>
        <end position="114"/>
    </location>
</feature>
<dbReference type="Proteomes" id="UP000026960">
    <property type="component" value="Chromosome 5"/>
</dbReference>
<sequence>MSSISYFLVAMLLCDGFGFIVFAQVVGGGSSSGIPSFVGIDGGSNVIGVGKRLTPTGPNPVHNEFQPPPPPPPPSPPNGGNVIGDGKRLTPTGLDPVHNLFQPPPPSPPNGMIE</sequence>
<proteinExistence type="predicted"/>